<proteinExistence type="predicted"/>
<dbReference type="OrthoDB" id="3160134at2759"/>
<reference evidence="2" key="1">
    <citation type="submission" date="2020-05" db="EMBL/GenBank/DDBJ databases">
        <title>Mycena genomes resolve the evolution of fungal bioluminescence.</title>
        <authorList>
            <person name="Tsai I.J."/>
        </authorList>
    </citation>
    <scope>NUCLEOTIDE SEQUENCE</scope>
    <source>
        <strain evidence="2">CCC161011</strain>
    </source>
</reference>
<gene>
    <name evidence="2" type="ORF">MVEN_00708800</name>
</gene>
<dbReference type="EMBL" id="JACAZI010000005">
    <property type="protein sequence ID" value="KAF7359834.1"/>
    <property type="molecule type" value="Genomic_DNA"/>
</dbReference>
<sequence length="390" mass="42278">MSPPAGTADSSQLAAEAQMAGLEAQVTPTRLAMMPTTLPLWELIAGSAETLHGVLAPYVRVYTIVQHGVKMALRDSDDEAPEETIEEKRLLQSWRIMCEIIPDFSEQMIGLGVNNKLRKQVCTEIQAGLNGARGDDTRSLKADILNYLEPPPALPVPNAEGDDQPPKVPKMAAKGTKADRGFFNPLTTRLLMPVKYPATEETFSQIRDGAKPIYGTEIPYFMYRDGMEVDPDDMDEGFLESHVMFATAKHIHQGPTAALKGPGVTRGKAGNAALNGITALIDRDVAYVACQARFGMSSQQNWNMHDGTFNYSDFYWSVVDVLRGDEGQDIIDRFNYAVFGTKKSTKRSATAAAVGPSDFDVLEAQRAAKRARKIEAAAAATSASSASAAS</sequence>
<evidence type="ECO:0000256" key="1">
    <source>
        <dbReference type="SAM" id="MobiDB-lite"/>
    </source>
</evidence>
<feature type="region of interest" description="Disordered" evidence="1">
    <location>
        <begin position="151"/>
        <end position="174"/>
    </location>
</feature>
<name>A0A8H6YIX0_9AGAR</name>
<evidence type="ECO:0000313" key="2">
    <source>
        <dbReference type="EMBL" id="KAF7359834.1"/>
    </source>
</evidence>
<protein>
    <submittedName>
        <fullName evidence="2">Uncharacterized protein</fullName>
    </submittedName>
</protein>
<accession>A0A8H6YIX0</accession>
<dbReference type="Proteomes" id="UP000620124">
    <property type="component" value="Unassembled WGS sequence"/>
</dbReference>
<evidence type="ECO:0000313" key="3">
    <source>
        <dbReference type="Proteomes" id="UP000620124"/>
    </source>
</evidence>
<keyword evidence="3" id="KW-1185">Reference proteome</keyword>
<dbReference type="AlphaFoldDB" id="A0A8H6YIX0"/>
<dbReference type="InterPro" id="IPR046521">
    <property type="entry name" value="DUF6698"/>
</dbReference>
<comment type="caution">
    <text evidence="2">The sequence shown here is derived from an EMBL/GenBank/DDBJ whole genome shotgun (WGS) entry which is preliminary data.</text>
</comment>
<organism evidence="2 3">
    <name type="scientific">Mycena venus</name>
    <dbReference type="NCBI Taxonomy" id="2733690"/>
    <lineage>
        <taxon>Eukaryota</taxon>
        <taxon>Fungi</taxon>
        <taxon>Dikarya</taxon>
        <taxon>Basidiomycota</taxon>
        <taxon>Agaricomycotina</taxon>
        <taxon>Agaricomycetes</taxon>
        <taxon>Agaricomycetidae</taxon>
        <taxon>Agaricales</taxon>
        <taxon>Marasmiineae</taxon>
        <taxon>Mycenaceae</taxon>
        <taxon>Mycena</taxon>
    </lineage>
</organism>
<dbReference type="Pfam" id="PF20414">
    <property type="entry name" value="DUF6698"/>
    <property type="match status" value="1"/>
</dbReference>